<reference evidence="2 3" key="1">
    <citation type="submission" date="2013-12" db="EMBL/GenBank/DDBJ databases">
        <title>A Varibaculum cambriense genome reconstructed from a premature infant gut community with otherwise low bacterial novelty that shifts toward anaerobic metabolism during the third week of life.</title>
        <authorList>
            <person name="Brown C.T."/>
            <person name="Sharon I."/>
            <person name="Thomas B.C."/>
            <person name="Castelle C.J."/>
            <person name="Morowitz M.J."/>
            <person name="Banfield J.F."/>
        </authorList>
    </citation>
    <scope>NUCLEOTIDE SEQUENCE [LARGE SCALE GENOMIC DNA]</scope>
    <source>
        <strain evidence="3">DORA_12</strain>
    </source>
</reference>
<dbReference type="Pfam" id="PF25310">
    <property type="entry name" value="VG15"/>
    <property type="match status" value="1"/>
</dbReference>
<dbReference type="InterPro" id="IPR057369">
    <property type="entry name" value="VG15"/>
</dbReference>
<organism evidence="2 3">
    <name type="scientific">Actinomyces urogenitalis DORA_12</name>
    <dbReference type="NCBI Taxonomy" id="1403939"/>
    <lineage>
        <taxon>Bacteria</taxon>
        <taxon>Bacillati</taxon>
        <taxon>Actinomycetota</taxon>
        <taxon>Actinomycetes</taxon>
        <taxon>Actinomycetales</taxon>
        <taxon>Actinomycetaceae</taxon>
        <taxon>Actinomyces</taxon>
    </lineage>
</organism>
<gene>
    <name evidence="2" type="ORF">Q605_AUC00170G0001</name>
</gene>
<evidence type="ECO:0000313" key="3">
    <source>
        <dbReference type="Proteomes" id="UP000018852"/>
    </source>
</evidence>
<dbReference type="Proteomes" id="UP000018852">
    <property type="component" value="Unassembled WGS sequence"/>
</dbReference>
<protein>
    <submittedName>
        <fullName evidence="2">Uncharacterized protein</fullName>
    </submittedName>
</protein>
<dbReference type="AlphaFoldDB" id="W1VLU1"/>
<name>W1VLU1_9ACTO</name>
<feature type="compositionally biased region" description="Basic and acidic residues" evidence="1">
    <location>
        <begin position="278"/>
        <end position="308"/>
    </location>
</feature>
<evidence type="ECO:0000313" key="2">
    <source>
        <dbReference type="EMBL" id="ETJ06988.1"/>
    </source>
</evidence>
<feature type="non-terminal residue" evidence="2">
    <location>
        <position position="398"/>
    </location>
</feature>
<sequence length="398" mass="44143">MVDRDDLNHLHHAKDRAIREAQKTLGRLLAQSGNLTAGQIEEVIVQAMPALISTYGDVAATAAAEWYEQVRAAQTPGEYNAVLASPIDDGVIRTAVQDAVAPLWSPETGRSDALSQVGQGLGQTVARLITGQVRTTIETNAIHDRRVKRFARVPRGKTCAFCSMLASRGFVYASARSAGELKRYHDKCDCMVVPAFGDKNPQIKGYDPDALRADYQAARDMVVRAGMRPTDSEIARTMRQLGGAKYTDGAGVRRNTTKPKPVKPSRRNVSKDGTLQRAKVEQWAKQSRDEARARKITFDDSHRPRPERVINPPEDWPDDLPPLRAKEWYHTLYGNDHKGGHLHGYGWMHDKSDGEPDDIYEFPPDWGPQDIAAAGIAVLRSYGDRLPATRRIPGTYRG</sequence>
<evidence type="ECO:0000256" key="1">
    <source>
        <dbReference type="SAM" id="MobiDB-lite"/>
    </source>
</evidence>
<feature type="region of interest" description="Disordered" evidence="1">
    <location>
        <begin position="241"/>
        <end position="318"/>
    </location>
</feature>
<comment type="caution">
    <text evidence="2">The sequence shown here is derived from an EMBL/GenBank/DDBJ whole genome shotgun (WGS) entry which is preliminary data.</text>
</comment>
<accession>W1VLU1</accession>
<feature type="compositionally biased region" description="Basic residues" evidence="1">
    <location>
        <begin position="255"/>
        <end position="268"/>
    </location>
</feature>
<proteinExistence type="predicted"/>
<dbReference type="EMBL" id="AZLV01000170">
    <property type="protein sequence ID" value="ETJ06988.1"/>
    <property type="molecule type" value="Genomic_DNA"/>
</dbReference>